<reference evidence="3" key="1">
    <citation type="submission" date="2017-01" db="EMBL/GenBank/DDBJ databases">
        <authorList>
            <person name="Wang Y."/>
            <person name="White M."/>
            <person name="Kvist S."/>
            <person name="Moncalvo J.-M."/>
        </authorList>
    </citation>
    <scope>NUCLEOTIDE SEQUENCE [LARGE SCALE GENOMIC DNA]</scope>
    <source>
        <strain evidence="3">COL-18-3</strain>
    </source>
</reference>
<organism evidence="2 3">
    <name type="scientific">Zancudomyces culisetae</name>
    <name type="common">Gut fungus</name>
    <name type="synonym">Smittium culisetae</name>
    <dbReference type="NCBI Taxonomy" id="1213189"/>
    <lineage>
        <taxon>Eukaryota</taxon>
        <taxon>Fungi</taxon>
        <taxon>Fungi incertae sedis</taxon>
        <taxon>Zoopagomycota</taxon>
        <taxon>Kickxellomycotina</taxon>
        <taxon>Harpellomycetes</taxon>
        <taxon>Harpellales</taxon>
        <taxon>Legeriomycetaceae</taxon>
        <taxon>Zancudomyces</taxon>
    </lineage>
</organism>
<feature type="region of interest" description="Disordered" evidence="1">
    <location>
        <begin position="286"/>
        <end position="316"/>
    </location>
</feature>
<dbReference type="EMBL" id="LSSK01000429">
    <property type="protein sequence ID" value="OMH83365.1"/>
    <property type="molecule type" value="Genomic_DNA"/>
</dbReference>
<evidence type="ECO:0000313" key="3">
    <source>
        <dbReference type="Proteomes" id="UP000188320"/>
    </source>
</evidence>
<keyword evidence="3" id="KW-1185">Reference proteome</keyword>
<gene>
    <name evidence="2" type="ORF">AX774_g3125</name>
</gene>
<sequence length="1003" mass="113357">MELKSTTQYESLVHDSHNIGVIISQLGHSISTMLVPRVKNLPVQTHNIDDWNLVVVKALLVSHRSTKISIAYPHQVEMMNFLYKSIYKNKLYHNNGMNKLIVDRFLNHELKLVTLNTGKHKAVYYLNKYYWGSVALAMARLRFDDSELFSAVEKFTSLKIPNIDLRISGENGSAISYRSLKSDEMITIRPKAVLKVLEIWKKHVFENTPKNSKTAKSSYNHEIRISKGQYFNDPEVRAFLAAINFELKSNRINAGLQISIINADGVNGDNGSSDVFFVLTNEKKKSRTTDSKATPETPVNAKKDSGREASNTGDLNNLNGLVKSTISLLSDSQNKLNTQSRIWSSIKSSANFSLAPSSASSDFKEKQSIYSKNDSLLLLLIKFGFHLLESANIGQLQQQGKYRNISTENSRQMYATYVRFLVSLLDLIFKSRNTEFFNAFSFYFLNNIIAPNTTGIGKNGAGEDHNNYRNISQRFVSVWVKIIMDSFYLFSGHSSTKSIGVSTEFIESFYSAANIDLSKISTHSSTRNHTENDSNTTNTISFGNVALDEFVKHKQFIYSSNFVHNTIESNTITNHNTTAKSLYAPKNQPTFIDYLFAFITSFYSGSSGDFKSRNFVKPQHHYNPEAKYYKPIDSFIQILCNRHDSSPAVSDLPIIFQHISMEPAVLHANREDTDGISIDVWDVFSLLSIYNSKQSAKYSEGRMRHRYLSNLYLFPNHQTFQLLLGLLAKYKYNLLEPLFKKLFLSANSSISIFDTNASSNTGLSDTNKSVLLACFSDGSNYLQTPKDYYLDLQTFKILQEYVECNAYLLAAAESMLNCLLFCLRTPIQFPPLFSSHSSIDSHSGHNSSDSALTENYTHSDTDYLAQQLKEILCKKQNELQMPVESSSAKTCFYQFVLDIVYTYLFTFNLYISSKSVIQNLPVNFYYRLDFYLLTLSKLIMDTPLKSTPSFTYKLSSDYLPLLEHLSANVQSSAGVATVNPSLHIPVESILSSAQLISKALGST</sequence>
<protein>
    <submittedName>
        <fullName evidence="2">Uncharacterized protein</fullName>
    </submittedName>
</protein>
<proteinExistence type="predicted"/>
<name>A0A1R1PQU8_ZANCU</name>
<evidence type="ECO:0000313" key="2">
    <source>
        <dbReference type="EMBL" id="OMH83365.1"/>
    </source>
</evidence>
<dbReference type="Proteomes" id="UP000188320">
    <property type="component" value="Unassembled WGS sequence"/>
</dbReference>
<dbReference type="AlphaFoldDB" id="A0A1R1PQU8"/>
<accession>A0A1R1PQU8</accession>
<comment type="caution">
    <text evidence="2">The sequence shown here is derived from an EMBL/GenBank/DDBJ whole genome shotgun (WGS) entry which is preliminary data.</text>
</comment>
<evidence type="ECO:0000256" key="1">
    <source>
        <dbReference type="SAM" id="MobiDB-lite"/>
    </source>
</evidence>